<dbReference type="Proteomes" id="UP000000591">
    <property type="component" value="Chromosome III"/>
</dbReference>
<keyword evidence="4" id="KW-1185">Reference proteome</keyword>
<evidence type="ECO:0000256" key="1">
    <source>
        <dbReference type="SAM" id="MobiDB-lite"/>
    </source>
</evidence>
<reference evidence="3 4" key="1">
    <citation type="journal article" date="2004" name="Science">
        <title>The Ashbya gossypii genome as a tool for mapping the ancient Saccharomyces cerevisiae genome.</title>
        <authorList>
            <person name="Dietrich F.S."/>
            <person name="Voegeli S."/>
            <person name="Brachat S."/>
            <person name="Lerch A."/>
            <person name="Gates K."/>
            <person name="Steiner S."/>
            <person name="Mohr C."/>
            <person name="Pohlmann R."/>
            <person name="Luedi P."/>
            <person name="Choi S."/>
            <person name="Wing R.A."/>
            <person name="Flavier A."/>
            <person name="Gaffney T.D."/>
            <person name="Philippsen P."/>
        </authorList>
    </citation>
    <scope>NUCLEOTIDE SEQUENCE [LARGE SCALE GENOMIC DNA]</scope>
    <source>
        <strain evidence="4">ATCC 10895 / CBS 109.51 / FGSC 9923 / NRRL Y-1056</strain>
    </source>
</reference>
<protein>
    <submittedName>
        <fullName evidence="3">ACL194Cp</fullName>
    </submittedName>
</protein>
<feature type="compositionally biased region" description="Low complexity" evidence="1">
    <location>
        <begin position="165"/>
        <end position="183"/>
    </location>
</feature>
<dbReference type="eggNOG" id="ENOG502S1MC">
    <property type="taxonomic scope" value="Eukaryota"/>
</dbReference>
<evidence type="ECO:0000259" key="2">
    <source>
        <dbReference type="Pfam" id="PF10382"/>
    </source>
</evidence>
<dbReference type="HOGENOM" id="CLU_1250394_0_0_1"/>
<gene>
    <name evidence="3" type="ORF">AGOS_ACL194C</name>
</gene>
<dbReference type="FunCoup" id="Q75CW0">
    <property type="interactions" value="4"/>
</dbReference>
<dbReference type="RefSeq" id="NP_983210.2">
    <property type="nucleotide sequence ID" value="NM_208563.2"/>
</dbReference>
<accession>Q75CW0</accession>
<proteinExistence type="predicted"/>
<feature type="compositionally biased region" description="Basic residues" evidence="1">
    <location>
        <begin position="155"/>
        <end position="164"/>
    </location>
</feature>
<name>Q75CW0_EREGS</name>
<reference evidence="4" key="2">
    <citation type="journal article" date="2013" name="G3 (Bethesda)">
        <title>Genomes of Ashbya fungi isolated from insects reveal four mating-type loci, numerous translocations, lack of transposons, and distinct gene duplications.</title>
        <authorList>
            <person name="Dietrich F.S."/>
            <person name="Voegeli S."/>
            <person name="Kuo S."/>
            <person name="Philippsen P."/>
        </authorList>
    </citation>
    <scope>GENOME REANNOTATION</scope>
    <source>
        <strain evidence="4">ATCC 10895 / CBS 109.51 / FGSC 9923 / NRRL Y-1056</strain>
    </source>
</reference>
<evidence type="ECO:0000313" key="4">
    <source>
        <dbReference type="Proteomes" id="UP000000591"/>
    </source>
</evidence>
<dbReference type="InParanoid" id="Q75CW0"/>
<dbReference type="Pfam" id="PF10382">
    <property type="entry name" value="ZGRF1-like_N"/>
    <property type="match status" value="1"/>
</dbReference>
<organism evidence="3 4">
    <name type="scientific">Eremothecium gossypii (strain ATCC 10895 / CBS 109.51 / FGSC 9923 / NRRL Y-1056)</name>
    <name type="common">Yeast</name>
    <name type="synonym">Ashbya gossypii</name>
    <dbReference type="NCBI Taxonomy" id="284811"/>
    <lineage>
        <taxon>Eukaryota</taxon>
        <taxon>Fungi</taxon>
        <taxon>Dikarya</taxon>
        <taxon>Ascomycota</taxon>
        <taxon>Saccharomycotina</taxon>
        <taxon>Saccharomycetes</taxon>
        <taxon>Saccharomycetales</taxon>
        <taxon>Saccharomycetaceae</taxon>
        <taxon>Eremothecium</taxon>
    </lineage>
</organism>
<sequence length="221" mass="24512">MSSGKTVSHVVEYFCQYTDQLRKKHKVWHDGKLKYYTLTNKFQLYTEEGGTLLGSEFVTNSRQLAHILDERGFGAEEHHIFAAFLIIIAELDRAYDKEISLFRPGHTPRALPGPVVSLAHRRAPSSPSGSQQSRARALPHARHSLSLAKNEPFRRPRQAARQRSRSPAAREPARSASQPTPRAAPLATLPAAAHASQPAGLALATRIPPRKRTIVHSPITL</sequence>
<dbReference type="GeneID" id="4619330"/>
<dbReference type="EMBL" id="AE016816">
    <property type="protein sequence ID" value="AAS51034.2"/>
    <property type="molecule type" value="Genomic_DNA"/>
</dbReference>
<feature type="domain" description="5'-3' DNA helicase ZGRF1-like N-terminal" evidence="2">
    <location>
        <begin position="10"/>
        <end position="99"/>
    </location>
</feature>
<dbReference type="STRING" id="284811.Q75CW0"/>
<feature type="compositionally biased region" description="Polar residues" evidence="1">
    <location>
        <begin position="125"/>
        <end position="134"/>
    </location>
</feature>
<dbReference type="InterPro" id="IPR018838">
    <property type="entry name" value="ZGRF1-like_N"/>
</dbReference>
<feature type="region of interest" description="Disordered" evidence="1">
    <location>
        <begin position="119"/>
        <end position="183"/>
    </location>
</feature>
<dbReference type="OrthoDB" id="6513042at2759"/>
<dbReference type="KEGG" id="ago:AGOS_ACL194C"/>
<dbReference type="AlphaFoldDB" id="Q75CW0"/>
<evidence type="ECO:0000313" key="3">
    <source>
        <dbReference type="EMBL" id="AAS51034.2"/>
    </source>
</evidence>